<gene>
    <name evidence="1" type="ORF">HMPREF0454_01278</name>
</gene>
<name>G9Y3Z8_HAFAL</name>
<organism evidence="1 2">
    <name type="scientific">Hafnia alvei ATCC 51873</name>
    <dbReference type="NCBI Taxonomy" id="1002364"/>
    <lineage>
        <taxon>Bacteria</taxon>
        <taxon>Pseudomonadati</taxon>
        <taxon>Pseudomonadota</taxon>
        <taxon>Gammaproteobacteria</taxon>
        <taxon>Enterobacterales</taxon>
        <taxon>Hafniaceae</taxon>
        <taxon>Hafnia</taxon>
    </lineage>
</organism>
<reference evidence="1 2" key="1">
    <citation type="submission" date="2011-08" db="EMBL/GenBank/DDBJ databases">
        <authorList>
            <person name="Weinstock G."/>
            <person name="Sodergren E."/>
            <person name="Clifton S."/>
            <person name="Fulton L."/>
            <person name="Fulton B."/>
            <person name="Courtney L."/>
            <person name="Fronick C."/>
            <person name="Harrison M."/>
            <person name="Strong C."/>
            <person name="Farmer C."/>
            <person name="Delahaunty K."/>
            <person name="Markovic C."/>
            <person name="Hall O."/>
            <person name="Minx P."/>
            <person name="Tomlinson C."/>
            <person name="Mitreva M."/>
            <person name="Hou S."/>
            <person name="Chen J."/>
            <person name="Wollam A."/>
            <person name="Pepin K.H."/>
            <person name="Johnson M."/>
            <person name="Bhonagiri V."/>
            <person name="Zhang X."/>
            <person name="Suruliraj S."/>
            <person name="Warren W."/>
            <person name="Chinwalla A."/>
            <person name="Mardis E.R."/>
            <person name="Wilson R.K."/>
        </authorList>
    </citation>
    <scope>NUCLEOTIDE SEQUENCE [LARGE SCALE GENOMIC DNA]</scope>
    <source>
        <strain evidence="1 2">ATCC 51873</strain>
    </source>
</reference>
<dbReference type="AlphaFoldDB" id="G9Y3Z8"/>
<protein>
    <submittedName>
        <fullName evidence="1">Uncharacterized protein</fullName>
    </submittedName>
</protein>
<dbReference type="Proteomes" id="UP000005959">
    <property type="component" value="Unassembled WGS sequence"/>
</dbReference>
<dbReference type="HOGENOM" id="CLU_3168701_0_0_6"/>
<sequence>MSFRKYENCGLNVLYFIGVYCPWNKSNIGDWPPMVNNKTINIDLMNI</sequence>
<comment type="caution">
    <text evidence="1">The sequence shown here is derived from an EMBL/GenBank/DDBJ whole genome shotgun (WGS) entry which is preliminary data.</text>
</comment>
<dbReference type="PATRIC" id="fig|1002364.3.peg.1175"/>
<proteinExistence type="predicted"/>
<evidence type="ECO:0000313" key="2">
    <source>
        <dbReference type="Proteomes" id="UP000005959"/>
    </source>
</evidence>
<evidence type="ECO:0000313" key="1">
    <source>
        <dbReference type="EMBL" id="EHM44965.1"/>
    </source>
</evidence>
<dbReference type="EMBL" id="AGCI01000026">
    <property type="protein sequence ID" value="EHM44965.1"/>
    <property type="molecule type" value="Genomic_DNA"/>
</dbReference>
<accession>G9Y3Z8</accession>